<dbReference type="Proteomes" id="UP001595975">
    <property type="component" value="Unassembled WGS sequence"/>
</dbReference>
<evidence type="ECO:0008006" key="3">
    <source>
        <dbReference type="Google" id="ProtNLM"/>
    </source>
</evidence>
<comment type="caution">
    <text evidence="1">The sequence shown here is derived from an EMBL/GenBank/DDBJ whole genome shotgun (WGS) entry which is preliminary data.</text>
</comment>
<keyword evidence="2" id="KW-1185">Reference proteome</keyword>
<proteinExistence type="predicted"/>
<accession>A0ABW0X5P3</accession>
<evidence type="ECO:0000313" key="2">
    <source>
        <dbReference type="Proteomes" id="UP001595975"/>
    </source>
</evidence>
<protein>
    <recommendedName>
        <fullName evidence="3">DUF397 domain-containing protein</fullName>
    </recommendedName>
</protein>
<reference evidence="2" key="1">
    <citation type="journal article" date="2019" name="Int. J. Syst. Evol. Microbiol.">
        <title>The Global Catalogue of Microorganisms (GCM) 10K type strain sequencing project: providing services to taxonomists for standard genome sequencing and annotation.</title>
        <authorList>
            <consortium name="The Broad Institute Genomics Platform"/>
            <consortium name="The Broad Institute Genome Sequencing Center for Infectious Disease"/>
            <person name="Wu L."/>
            <person name="Ma J."/>
        </authorList>
    </citation>
    <scope>NUCLEOTIDE SEQUENCE [LARGE SCALE GENOMIC DNA]</scope>
    <source>
        <strain evidence="2">CGMCC 4.1437</strain>
    </source>
</reference>
<evidence type="ECO:0000313" key="1">
    <source>
        <dbReference type="EMBL" id="MFC5664454.1"/>
    </source>
</evidence>
<dbReference type="EMBL" id="JBHSOF010000017">
    <property type="protein sequence ID" value="MFC5664454.1"/>
    <property type="molecule type" value="Genomic_DNA"/>
</dbReference>
<sequence>MSKYTILPIADPAGTGSPCWVMKNNEKDELVKAPPPDAAPLRFYSFNSTLDWARKSNTGQEAA</sequence>
<dbReference type="RefSeq" id="WP_380226150.1">
    <property type="nucleotide sequence ID" value="NZ_JBHSOF010000017.1"/>
</dbReference>
<organism evidence="1 2">
    <name type="scientific">Kitasatospora misakiensis</name>
    <dbReference type="NCBI Taxonomy" id="67330"/>
    <lineage>
        <taxon>Bacteria</taxon>
        <taxon>Bacillati</taxon>
        <taxon>Actinomycetota</taxon>
        <taxon>Actinomycetes</taxon>
        <taxon>Kitasatosporales</taxon>
        <taxon>Streptomycetaceae</taxon>
        <taxon>Kitasatospora</taxon>
    </lineage>
</organism>
<gene>
    <name evidence="1" type="ORF">ACFP3U_15855</name>
</gene>
<name>A0ABW0X5P3_9ACTN</name>